<dbReference type="PANTHER" id="PTHR21180">
    <property type="entry name" value="ENDONUCLEASE/EXONUCLEASE/PHOSPHATASE FAMILY DOMAIN-CONTAINING PROTEIN 1"/>
    <property type="match status" value="1"/>
</dbReference>
<keyword evidence="4" id="KW-0238">DNA-binding</keyword>
<dbReference type="GO" id="GO:0003677">
    <property type="term" value="F:DNA binding"/>
    <property type="evidence" value="ECO:0007669"/>
    <property type="project" value="UniProtKB-KW"/>
</dbReference>
<accession>A0A5R9AND6</accession>
<dbReference type="SUPFAM" id="SSF47781">
    <property type="entry name" value="RuvA domain 2-like"/>
    <property type="match status" value="1"/>
</dbReference>
<sequence length="255" mass="27090">MESYGAQPEPETLLSRRERRRAQRQEAHGAPVRFALRRGAVMMLIVGLLTWIAVSWVTAAPSRQALPEPPTFDEASEPRPREDPESHQDEPEDDQPQQDEAVTEGPHEPVVVHVAGAVRHPQVVHLQPGDRVADAVEAAGGLLREAAAEGANLAAPVLDGSMIYVPTAEELDSGQLPPPAEAAESGSGEPASGPVNLNSADAAELEQLSGIGPALAERIISYREDHQGFSSLEELAAVSGIGPAIIENIADDVTW</sequence>
<dbReference type="Gene3D" id="3.10.560.10">
    <property type="entry name" value="Outer membrane lipoprotein wza domain like"/>
    <property type="match status" value="1"/>
</dbReference>
<dbReference type="Gene3D" id="1.10.150.320">
    <property type="entry name" value="Photosystem II 12 kDa extrinsic protein"/>
    <property type="match status" value="1"/>
</dbReference>
<dbReference type="AlphaFoldDB" id="A0A5R9AND6"/>
<dbReference type="NCBIfam" id="TIGR00426">
    <property type="entry name" value="competence protein ComEA helix-hairpin-helix repeat region"/>
    <property type="match status" value="1"/>
</dbReference>
<feature type="region of interest" description="Disordered" evidence="1">
    <location>
        <begin position="64"/>
        <end position="104"/>
    </location>
</feature>
<dbReference type="GO" id="GO:0006281">
    <property type="term" value="P:DNA repair"/>
    <property type="evidence" value="ECO:0007669"/>
    <property type="project" value="InterPro"/>
</dbReference>
<feature type="compositionally biased region" description="Basic and acidic residues" evidence="1">
    <location>
        <begin position="76"/>
        <end position="89"/>
    </location>
</feature>
<feature type="transmembrane region" description="Helical" evidence="2">
    <location>
        <begin position="40"/>
        <end position="59"/>
    </location>
</feature>
<evidence type="ECO:0000256" key="2">
    <source>
        <dbReference type="SAM" id="Phobius"/>
    </source>
</evidence>
<name>A0A5R9AND6_9MICC</name>
<dbReference type="RefSeq" id="WP_138169177.1">
    <property type="nucleotide sequence ID" value="NZ_VAWA01000002.1"/>
</dbReference>
<evidence type="ECO:0000256" key="1">
    <source>
        <dbReference type="SAM" id="MobiDB-lite"/>
    </source>
</evidence>
<dbReference type="Proteomes" id="UP000306544">
    <property type="component" value="Unassembled WGS sequence"/>
</dbReference>
<dbReference type="InterPro" id="IPR019554">
    <property type="entry name" value="Soluble_ligand-bd"/>
</dbReference>
<feature type="compositionally biased region" description="Low complexity" evidence="1">
    <location>
        <begin position="181"/>
        <end position="194"/>
    </location>
</feature>
<dbReference type="InterPro" id="IPR010994">
    <property type="entry name" value="RuvA_2-like"/>
</dbReference>
<feature type="region of interest" description="Disordered" evidence="1">
    <location>
        <begin position="1"/>
        <end position="28"/>
    </location>
</feature>
<comment type="caution">
    <text evidence="4">The sequence shown here is derived from an EMBL/GenBank/DDBJ whole genome shotgun (WGS) entry which is preliminary data.</text>
</comment>
<keyword evidence="5" id="KW-1185">Reference proteome</keyword>
<keyword evidence="2" id="KW-1133">Transmembrane helix</keyword>
<evidence type="ECO:0000313" key="5">
    <source>
        <dbReference type="Proteomes" id="UP000306544"/>
    </source>
</evidence>
<organism evidence="4 5">
    <name type="scientific">Nesterenkonia sphaerica</name>
    <dbReference type="NCBI Taxonomy" id="1804988"/>
    <lineage>
        <taxon>Bacteria</taxon>
        <taxon>Bacillati</taxon>
        <taxon>Actinomycetota</taxon>
        <taxon>Actinomycetes</taxon>
        <taxon>Micrococcales</taxon>
        <taxon>Micrococcaceae</taxon>
        <taxon>Nesterenkonia</taxon>
    </lineage>
</organism>
<keyword evidence="2" id="KW-0472">Membrane</keyword>
<dbReference type="InterPro" id="IPR051675">
    <property type="entry name" value="Endo/Exo/Phosphatase_dom_1"/>
</dbReference>
<dbReference type="GO" id="GO:0015628">
    <property type="term" value="P:protein secretion by the type II secretion system"/>
    <property type="evidence" value="ECO:0007669"/>
    <property type="project" value="TreeGrafter"/>
</dbReference>
<dbReference type="Pfam" id="PF12836">
    <property type="entry name" value="HHH_3"/>
    <property type="match status" value="1"/>
</dbReference>
<reference evidence="4 5" key="1">
    <citation type="submission" date="2019-05" db="EMBL/GenBank/DDBJ databases">
        <title>Nesterenkonia sp. GY239, isolated from the Southern Atlantic Ocean.</title>
        <authorList>
            <person name="Zhang G."/>
        </authorList>
    </citation>
    <scope>NUCLEOTIDE SEQUENCE [LARGE SCALE GENOMIC DNA]</scope>
    <source>
        <strain evidence="4 5">GY239</strain>
    </source>
</reference>
<keyword evidence="2" id="KW-0812">Transmembrane</keyword>
<dbReference type="Pfam" id="PF10531">
    <property type="entry name" value="SLBB"/>
    <property type="match status" value="1"/>
</dbReference>
<feature type="domain" description="Helix-hairpin-helix DNA-binding motif class 1" evidence="3">
    <location>
        <begin position="203"/>
        <end position="222"/>
    </location>
</feature>
<gene>
    <name evidence="4" type="ORF">FEF27_02105</name>
</gene>
<evidence type="ECO:0000259" key="3">
    <source>
        <dbReference type="SMART" id="SM00278"/>
    </source>
</evidence>
<proteinExistence type="predicted"/>
<protein>
    <submittedName>
        <fullName evidence="4">ComEA family DNA-binding protein</fullName>
    </submittedName>
</protein>
<dbReference type="InterPro" id="IPR004509">
    <property type="entry name" value="Competence_ComEA_HhH"/>
</dbReference>
<feature type="domain" description="Helix-hairpin-helix DNA-binding motif class 1" evidence="3">
    <location>
        <begin position="233"/>
        <end position="252"/>
    </location>
</feature>
<dbReference type="GO" id="GO:0015627">
    <property type="term" value="C:type II protein secretion system complex"/>
    <property type="evidence" value="ECO:0007669"/>
    <property type="project" value="TreeGrafter"/>
</dbReference>
<dbReference type="InterPro" id="IPR003583">
    <property type="entry name" value="Hlx-hairpin-Hlx_DNA-bd_motif"/>
</dbReference>
<dbReference type="SMART" id="SM00278">
    <property type="entry name" value="HhH1"/>
    <property type="match status" value="2"/>
</dbReference>
<dbReference type="OrthoDB" id="9758724at2"/>
<feature type="region of interest" description="Disordered" evidence="1">
    <location>
        <begin position="171"/>
        <end position="197"/>
    </location>
</feature>
<dbReference type="EMBL" id="VAWA01000002">
    <property type="protein sequence ID" value="TLP79416.1"/>
    <property type="molecule type" value="Genomic_DNA"/>
</dbReference>
<evidence type="ECO:0000313" key="4">
    <source>
        <dbReference type="EMBL" id="TLP79416.1"/>
    </source>
</evidence>
<dbReference type="PANTHER" id="PTHR21180:SF32">
    <property type="entry name" value="ENDONUCLEASE_EXONUCLEASE_PHOSPHATASE FAMILY DOMAIN-CONTAINING PROTEIN 1"/>
    <property type="match status" value="1"/>
</dbReference>